<feature type="domain" description="Transposable element P transposase-like RNase H" evidence="1">
    <location>
        <begin position="4"/>
        <end position="111"/>
    </location>
</feature>
<evidence type="ECO:0000313" key="3">
    <source>
        <dbReference type="EMBL" id="CAH0401241.1"/>
    </source>
</evidence>
<dbReference type="Pfam" id="PF21788">
    <property type="entry name" value="TNP-like_GBD"/>
    <property type="match status" value="1"/>
</dbReference>
<dbReference type="Pfam" id="PF21787">
    <property type="entry name" value="TNP-like_RNaseH_N"/>
    <property type="match status" value="1"/>
</dbReference>
<sequence>MKMRNRLCTLVFGEIQLKAPPNNDKEKKSTFSTNTDIKTNVVDHVLIFMLQGLTGNYKQPLSYSFSEGPTNYVELANYIKNVIQELHTAGFKVLATLCNMNSNNQQAIQILREETSSRCSSECFFVINDDEIVPLYDPSHLLKDLRNNLLTKNLQYEIGQESGKVAKWSHMQLLYDENPGYANNSLIPKLTENHVVPMKINKTEVKYASQVFSRSLAVLMGYLAEQGVLPAECTETANLFLFLDSLYDSVNGSRNKDNKHKPLLGPVTPRSVHRKTWRESLIALESMHFINNRKIESTTPTIQGWIATLKGVQKLTTKLQTDHRITSFWMQYLNQDELERFFEAIIRQINQECYTYSLVQQFQMAFREALVRGSISVNSSSSNSDDDGSTIFSKYMVDIQEFGVTSES</sequence>
<evidence type="ECO:0000259" key="2">
    <source>
        <dbReference type="Pfam" id="PF21788"/>
    </source>
</evidence>
<evidence type="ECO:0000313" key="4">
    <source>
        <dbReference type="Proteomes" id="UP001153292"/>
    </source>
</evidence>
<gene>
    <name evidence="3" type="ORF">CHILSU_LOCUS4461</name>
</gene>
<evidence type="ECO:0000259" key="1">
    <source>
        <dbReference type="Pfam" id="PF21787"/>
    </source>
</evidence>
<organism evidence="3 4">
    <name type="scientific">Chilo suppressalis</name>
    <name type="common">Asiatic rice borer moth</name>
    <dbReference type="NCBI Taxonomy" id="168631"/>
    <lineage>
        <taxon>Eukaryota</taxon>
        <taxon>Metazoa</taxon>
        <taxon>Ecdysozoa</taxon>
        <taxon>Arthropoda</taxon>
        <taxon>Hexapoda</taxon>
        <taxon>Insecta</taxon>
        <taxon>Pterygota</taxon>
        <taxon>Neoptera</taxon>
        <taxon>Endopterygota</taxon>
        <taxon>Lepidoptera</taxon>
        <taxon>Glossata</taxon>
        <taxon>Ditrysia</taxon>
        <taxon>Pyraloidea</taxon>
        <taxon>Crambidae</taxon>
        <taxon>Crambinae</taxon>
        <taxon>Chilo</taxon>
    </lineage>
</organism>
<feature type="domain" description="Transposable element P transposase-like GTP-binding insertion" evidence="2">
    <location>
        <begin position="139"/>
        <end position="256"/>
    </location>
</feature>
<proteinExistence type="predicted"/>
<accession>A0ABN8B693</accession>
<keyword evidence="4" id="KW-1185">Reference proteome</keyword>
<dbReference type="InterPro" id="IPR048365">
    <property type="entry name" value="TNP-like_RNaseH_N"/>
</dbReference>
<dbReference type="Proteomes" id="UP001153292">
    <property type="component" value="Chromosome 19"/>
</dbReference>
<name>A0ABN8B693_CHISP</name>
<dbReference type="EMBL" id="OU963912">
    <property type="protein sequence ID" value="CAH0401241.1"/>
    <property type="molecule type" value="Genomic_DNA"/>
</dbReference>
<protein>
    <recommendedName>
        <fullName evidence="5">Transposable element P transposase</fullName>
    </recommendedName>
</protein>
<dbReference type="InterPro" id="IPR048366">
    <property type="entry name" value="TNP-like_GBD"/>
</dbReference>
<reference evidence="3" key="1">
    <citation type="submission" date="2021-12" db="EMBL/GenBank/DDBJ databases">
        <authorList>
            <person name="King R."/>
        </authorList>
    </citation>
    <scope>NUCLEOTIDE SEQUENCE</scope>
</reference>
<evidence type="ECO:0008006" key="5">
    <source>
        <dbReference type="Google" id="ProtNLM"/>
    </source>
</evidence>